<keyword evidence="3" id="KW-1185">Reference proteome</keyword>
<evidence type="ECO:0000313" key="2">
    <source>
        <dbReference type="EMBL" id="KAB1075622.1"/>
    </source>
</evidence>
<reference evidence="2 3" key="1">
    <citation type="submission" date="2019-09" db="EMBL/GenBank/DDBJ databases">
        <title>YIM 132548 draft genome.</title>
        <authorList>
            <person name="Jiang L."/>
        </authorList>
    </citation>
    <scope>NUCLEOTIDE SEQUENCE [LARGE SCALE GENOMIC DNA]</scope>
    <source>
        <strain evidence="2 3">YIM 132548</strain>
    </source>
</reference>
<evidence type="ECO:0000313" key="3">
    <source>
        <dbReference type="Proteomes" id="UP000441523"/>
    </source>
</evidence>
<dbReference type="Proteomes" id="UP000441523">
    <property type="component" value="Unassembled WGS sequence"/>
</dbReference>
<protein>
    <submittedName>
        <fullName evidence="2">CopG family transcriptional regulator</fullName>
    </submittedName>
</protein>
<dbReference type="Pfam" id="PF17723">
    <property type="entry name" value="RHH_8"/>
    <property type="match status" value="1"/>
</dbReference>
<evidence type="ECO:0000256" key="1">
    <source>
        <dbReference type="SAM" id="MobiDB-lite"/>
    </source>
</evidence>
<proteinExistence type="predicted"/>
<dbReference type="RefSeq" id="WP_150961685.1">
    <property type="nucleotide sequence ID" value="NZ_VZZJ01000002.1"/>
</dbReference>
<sequence>MLHVTPRQRNAARIGDSEATPLGSVGPGHADLLLSEGVTRNPIARRTGPAHRPVARRRVEPGRADLEAVRAADRRPDIRVLGLARLGFGLTPEPARETIASVEVPGGLQAGPEVRAALAGRLR</sequence>
<dbReference type="InterPro" id="IPR041088">
    <property type="entry name" value="RHH_8"/>
</dbReference>
<feature type="region of interest" description="Disordered" evidence="1">
    <location>
        <begin position="1"/>
        <end position="59"/>
    </location>
</feature>
<organism evidence="2 3">
    <name type="scientific">Methylobacterium planeticum</name>
    <dbReference type="NCBI Taxonomy" id="2615211"/>
    <lineage>
        <taxon>Bacteria</taxon>
        <taxon>Pseudomonadati</taxon>
        <taxon>Pseudomonadota</taxon>
        <taxon>Alphaproteobacteria</taxon>
        <taxon>Hyphomicrobiales</taxon>
        <taxon>Methylobacteriaceae</taxon>
        <taxon>Methylobacterium</taxon>
    </lineage>
</organism>
<accession>A0A6N6MWH6</accession>
<dbReference type="AlphaFoldDB" id="A0A6N6MWH6"/>
<name>A0A6N6MWH6_9HYPH</name>
<gene>
    <name evidence="2" type="ORF">F6X51_02785</name>
</gene>
<comment type="caution">
    <text evidence="2">The sequence shown here is derived from an EMBL/GenBank/DDBJ whole genome shotgun (WGS) entry which is preliminary data.</text>
</comment>
<dbReference type="EMBL" id="VZZJ01000002">
    <property type="protein sequence ID" value="KAB1075622.1"/>
    <property type="molecule type" value="Genomic_DNA"/>
</dbReference>